<reference evidence="2 3" key="1">
    <citation type="submission" date="2024-02" db="EMBL/GenBank/DDBJ databases">
        <title>De novo assembly and annotation of 12 fungi associated with fruit tree decline syndrome in Ontario, Canada.</title>
        <authorList>
            <person name="Sulman M."/>
            <person name="Ellouze W."/>
            <person name="Ilyukhin E."/>
        </authorList>
    </citation>
    <scope>NUCLEOTIDE SEQUENCE [LARGE SCALE GENOMIC DNA]</scope>
    <source>
        <strain evidence="2 3">M1-105</strain>
    </source>
</reference>
<feature type="compositionally biased region" description="Low complexity" evidence="1">
    <location>
        <begin position="371"/>
        <end position="381"/>
    </location>
</feature>
<name>A0ABR3SRX2_9PEZI</name>
<evidence type="ECO:0000313" key="3">
    <source>
        <dbReference type="Proteomes" id="UP001521116"/>
    </source>
</evidence>
<dbReference type="Proteomes" id="UP001521116">
    <property type="component" value="Unassembled WGS sequence"/>
</dbReference>
<feature type="compositionally biased region" description="Low complexity" evidence="1">
    <location>
        <begin position="294"/>
        <end position="308"/>
    </location>
</feature>
<feature type="compositionally biased region" description="Pro residues" evidence="1">
    <location>
        <begin position="243"/>
        <end position="252"/>
    </location>
</feature>
<gene>
    <name evidence="2" type="ORF">SLS56_006028</name>
</gene>
<feature type="region of interest" description="Disordered" evidence="1">
    <location>
        <begin position="550"/>
        <end position="578"/>
    </location>
</feature>
<feature type="compositionally biased region" description="Basic and acidic residues" evidence="1">
    <location>
        <begin position="350"/>
        <end position="366"/>
    </location>
</feature>
<feature type="compositionally biased region" description="Pro residues" evidence="1">
    <location>
        <begin position="224"/>
        <end position="233"/>
    </location>
</feature>
<evidence type="ECO:0000256" key="1">
    <source>
        <dbReference type="SAM" id="MobiDB-lite"/>
    </source>
</evidence>
<protein>
    <submittedName>
        <fullName evidence="2">Uncharacterized protein</fullName>
    </submittedName>
</protein>
<feature type="compositionally biased region" description="Acidic residues" evidence="1">
    <location>
        <begin position="309"/>
        <end position="322"/>
    </location>
</feature>
<keyword evidence="3" id="KW-1185">Reference proteome</keyword>
<evidence type="ECO:0000313" key="2">
    <source>
        <dbReference type="EMBL" id="KAL1628097.1"/>
    </source>
</evidence>
<accession>A0ABR3SRX2</accession>
<feature type="compositionally biased region" description="Polar residues" evidence="1">
    <location>
        <begin position="1"/>
        <end position="11"/>
    </location>
</feature>
<feature type="compositionally biased region" description="Basic residues" evidence="1">
    <location>
        <begin position="447"/>
        <end position="473"/>
    </location>
</feature>
<feature type="region of interest" description="Disordered" evidence="1">
    <location>
        <begin position="201"/>
        <end position="505"/>
    </location>
</feature>
<comment type="caution">
    <text evidence="2">The sequence shown here is derived from an EMBL/GenBank/DDBJ whole genome shotgun (WGS) entry which is preliminary data.</text>
</comment>
<proteinExistence type="predicted"/>
<organism evidence="2 3">
    <name type="scientific">Neofusicoccum ribis</name>
    <dbReference type="NCBI Taxonomy" id="45134"/>
    <lineage>
        <taxon>Eukaryota</taxon>
        <taxon>Fungi</taxon>
        <taxon>Dikarya</taxon>
        <taxon>Ascomycota</taxon>
        <taxon>Pezizomycotina</taxon>
        <taxon>Dothideomycetes</taxon>
        <taxon>Dothideomycetes incertae sedis</taxon>
        <taxon>Botryosphaeriales</taxon>
        <taxon>Botryosphaeriaceae</taxon>
        <taxon>Neofusicoccum</taxon>
    </lineage>
</organism>
<sequence>MARLSTSNAAGANSHRPLAHHLGNAAGPVPRSFRGWAFRKIYEPGVDASWARCRKTALPYAPEELQRMVLRNAGGAGVGRRGPSKGGGGVSEQYNALRSAHQRALVDGLLEWVVGEERNPGAEWSLACIEQDVHDFVRKGQGRRREGGGGGGGARMNPAGAGMSMNPGGNAMGGGMNPGGGGHAMGGGMNAAGGHGGGGLGMGGGMNMNPQQQRPAGGHGMGPGMPPPPPPPAGHHGGGGSGMPPPPPPPPVNGQFGPGARPPSRGAGGPMGAGGFGDGHGGNMAGPGGKGGKAQKQPKQPPVQVVNVDDFDGIEGDFDDLDAIFKPQKGMKKQDYPIPPPPLAQAGLGKEPKAGKQPKAGDHELPRQPSIHNINIINPPNKGARDKKASRPHRHHDRYYSSSSDDELRYTPRPSSDEDDEWYNTPSSSISSGSPPPHFYGYPHVYGHQRRSRSKSKPHRFPPVRAHREHRKPSPQAPPPRGILRGPHQYPLLRDTDDEYYPDGGYDVMDVPRGFSARDAERQFHALRGARGVREDREYLAYTHSPPRRALYERSRSRGRAVPPAAPEFPDAYDTPWRRPAGYAARSREDELYEREREALAELDMIAREQKLNTLEATMEGFRGGGRRRRR</sequence>
<feature type="compositionally biased region" description="Gly residues" evidence="1">
    <location>
        <begin position="266"/>
        <end position="292"/>
    </location>
</feature>
<feature type="region of interest" description="Disordered" evidence="1">
    <location>
        <begin position="140"/>
        <end position="161"/>
    </location>
</feature>
<feature type="region of interest" description="Disordered" evidence="1">
    <location>
        <begin position="1"/>
        <end position="24"/>
    </location>
</feature>
<dbReference type="EMBL" id="JAJVDC020000065">
    <property type="protein sequence ID" value="KAL1628097.1"/>
    <property type="molecule type" value="Genomic_DNA"/>
</dbReference>